<comment type="cofactor">
    <cofactor evidence="1">
        <name>Mg(2+)</name>
        <dbReference type="ChEBI" id="CHEBI:18420"/>
    </cofactor>
</comment>
<keyword evidence="5" id="KW-0479">Metal-binding</keyword>
<evidence type="ECO:0000256" key="3">
    <source>
        <dbReference type="ARBA" id="ARBA00022679"/>
    </source>
</evidence>
<evidence type="ECO:0000256" key="6">
    <source>
        <dbReference type="ARBA" id="ARBA00022741"/>
    </source>
</evidence>
<keyword evidence="12" id="KW-1185">Reference proteome</keyword>
<evidence type="ECO:0000256" key="1">
    <source>
        <dbReference type="ARBA" id="ARBA00001946"/>
    </source>
</evidence>
<evidence type="ECO:0000256" key="9">
    <source>
        <dbReference type="ARBA" id="ARBA00038276"/>
    </source>
</evidence>
<evidence type="ECO:0000256" key="8">
    <source>
        <dbReference type="ARBA" id="ARBA00022842"/>
    </source>
</evidence>
<dbReference type="GO" id="GO:0016779">
    <property type="term" value="F:nucleotidyltransferase activity"/>
    <property type="evidence" value="ECO:0007669"/>
    <property type="project" value="UniProtKB-KW"/>
</dbReference>
<name>B1WXV5_CROS5</name>
<evidence type="ECO:0000256" key="2">
    <source>
        <dbReference type="ARBA" id="ARBA00022649"/>
    </source>
</evidence>
<keyword evidence="6" id="KW-0547">Nucleotide-binding</keyword>
<reference evidence="11 12" key="1">
    <citation type="journal article" date="2008" name="Proc. Natl. Acad. Sci. U.S.A.">
        <title>The genome of Cyanothece 51142, a unicellular diazotrophic cyanobacterium important in the marine nitrogen cycle.</title>
        <authorList>
            <person name="Welsh E.A."/>
            <person name="Liberton M."/>
            <person name="Stoeckel J."/>
            <person name="Loh T."/>
            <person name="Elvitigala T."/>
            <person name="Wang C."/>
            <person name="Wollam A."/>
            <person name="Fulton R.S."/>
            <person name="Clifton S.W."/>
            <person name="Jacobs J.M."/>
            <person name="Aurora R."/>
            <person name="Ghosh B.K."/>
            <person name="Sherman L.A."/>
            <person name="Smith R.D."/>
            <person name="Wilson R.K."/>
            <person name="Pakrasi H.B."/>
        </authorList>
    </citation>
    <scope>NUCLEOTIDE SEQUENCE [LARGE SCALE GENOMIC DNA]</scope>
    <source>
        <strain evidence="12">ATCC 51142 / BH68</strain>
    </source>
</reference>
<dbReference type="eggNOG" id="COG1669">
    <property type="taxonomic scope" value="Bacteria"/>
</dbReference>
<keyword evidence="7" id="KW-0067">ATP-binding</keyword>
<dbReference type="PANTHER" id="PTHR33571:SF12">
    <property type="entry name" value="BSL3053 PROTEIN"/>
    <property type="match status" value="1"/>
</dbReference>
<dbReference type="STRING" id="43989.cce_1592"/>
<dbReference type="InterPro" id="IPR002934">
    <property type="entry name" value="Polymerase_NTP_transf_dom"/>
</dbReference>
<keyword evidence="2" id="KW-1277">Toxin-antitoxin system</keyword>
<proteinExistence type="inferred from homology"/>
<dbReference type="GO" id="GO:0046872">
    <property type="term" value="F:metal ion binding"/>
    <property type="evidence" value="ECO:0007669"/>
    <property type="project" value="UniProtKB-KW"/>
</dbReference>
<evidence type="ECO:0000313" key="11">
    <source>
        <dbReference type="EMBL" id="ACB50942.1"/>
    </source>
</evidence>
<dbReference type="HOGENOM" id="CLU_130257_10_2_3"/>
<organism evidence="11 12">
    <name type="scientific">Crocosphaera subtropica (strain ATCC 51142 / BH68)</name>
    <name type="common">Cyanothece sp. (strain ATCC 51142)</name>
    <dbReference type="NCBI Taxonomy" id="43989"/>
    <lineage>
        <taxon>Bacteria</taxon>
        <taxon>Bacillati</taxon>
        <taxon>Cyanobacteriota</taxon>
        <taxon>Cyanophyceae</taxon>
        <taxon>Oscillatoriophycideae</taxon>
        <taxon>Chroococcales</taxon>
        <taxon>Aphanothecaceae</taxon>
        <taxon>Crocosphaera</taxon>
        <taxon>Crocosphaera subtropica</taxon>
    </lineage>
</organism>
<keyword evidence="4" id="KW-0548">Nucleotidyltransferase</keyword>
<dbReference type="Pfam" id="PF01909">
    <property type="entry name" value="NTP_transf_2"/>
    <property type="match status" value="1"/>
</dbReference>
<dbReference type="EMBL" id="CP000806">
    <property type="protein sequence ID" value="ACB50942.1"/>
    <property type="molecule type" value="Genomic_DNA"/>
</dbReference>
<dbReference type="PANTHER" id="PTHR33571">
    <property type="entry name" value="SSL8005 PROTEIN"/>
    <property type="match status" value="1"/>
</dbReference>
<evidence type="ECO:0000256" key="7">
    <source>
        <dbReference type="ARBA" id="ARBA00022840"/>
    </source>
</evidence>
<dbReference type="Proteomes" id="UP000001203">
    <property type="component" value="Chromosome circular"/>
</dbReference>
<evidence type="ECO:0000256" key="5">
    <source>
        <dbReference type="ARBA" id="ARBA00022723"/>
    </source>
</evidence>
<sequence>MIKGSIMKLKQLLFKKRKEILRIAAKHGAYNIRIFGSVARGEDNENSDIDFLIDYDLSKTSSWFPMGLIVELETLLKHKVDIATDDSLHEFIRDKILEEAIKL</sequence>
<keyword evidence="3" id="KW-0808">Transferase</keyword>
<protein>
    <recommendedName>
        <fullName evidence="10">Polymerase nucleotidyl transferase domain-containing protein</fullName>
    </recommendedName>
</protein>
<evidence type="ECO:0000259" key="10">
    <source>
        <dbReference type="Pfam" id="PF01909"/>
    </source>
</evidence>
<dbReference type="GO" id="GO:0005524">
    <property type="term" value="F:ATP binding"/>
    <property type="evidence" value="ECO:0007669"/>
    <property type="project" value="UniProtKB-KW"/>
</dbReference>
<dbReference type="Gene3D" id="3.30.460.10">
    <property type="entry name" value="Beta Polymerase, domain 2"/>
    <property type="match status" value="1"/>
</dbReference>
<evidence type="ECO:0000313" key="12">
    <source>
        <dbReference type="Proteomes" id="UP000001203"/>
    </source>
</evidence>
<evidence type="ECO:0000256" key="4">
    <source>
        <dbReference type="ARBA" id="ARBA00022695"/>
    </source>
</evidence>
<dbReference type="KEGG" id="cyt:cce_1592"/>
<accession>B1WXV5</accession>
<feature type="domain" description="Polymerase nucleotidyl transferase" evidence="10">
    <location>
        <begin position="20"/>
        <end position="102"/>
    </location>
</feature>
<dbReference type="InterPro" id="IPR043519">
    <property type="entry name" value="NT_sf"/>
</dbReference>
<dbReference type="AlphaFoldDB" id="B1WXV5"/>
<comment type="similarity">
    <text evidence="9">Belongs to the MntA antitoxin family.</text>
</comment>
<dbReference type="SUPFAM" id="SSF81301">
    <property type="entry name" value="Nucleotidyltransferase"/>
    <property type="match status" value="1"/>
</dbReference>
<dbReference type="CDD" id="cd05403">
    <property type="entry name" value="NT_KNTase_like"/>
    <property type="match status" value="1"/>
</dbReference>
<gene>
    <name evidence="11" type="ordered locus">cce_1592</name>
</gene>
<dbReference type="InterPro" id="IPR052038">
    <property type="entry name" value="Type-VII_TA_antitoxin"/>
</dbReference>
<keyword evidence="8" id="KW-0460">Magnesium</keyword>